<evidence type="ECO:0000256" key="5">
    <source>
        <dbReference type="SAM" id="SignalP"/>
    </source>
</evidence>
<reference evidence="7" key="1">
    <citation type="submission" date="2020-08" db="EMBL/GenBank/DDBJ databases">
        <title>Multicomponent nature underlies the extraordinary mechanical properties of spider dragline silk.</title>
        <authorList>
            <person name="Kono N."/>
            <person name="Nakamura H."/>
            <person name="Mori M."/>
            <person name="Yoshida Y."/>
            <person name="Ohtoshi R."/>
            <person name="Malay A.D."/>
            <person name="Moran D.A.P."/>
            <person name="Tomita M."/>
            <person name="Numata K."/>
            <person name="Arakawa K."/>
        </authorList>
    </citation>
    <scope>NUCLEOTIDE SEQUENCE</scope>
</reference>
<dbReference type="OrthoDB" id="5854875at2759"/>
<dbReference type="Pfam" id="PF00396">
    <property type="entry name" value="Granulin"/>
    <property type="match status" value="2"/>
</dbReference>
<evidence type="ECO:0000256" key="2">
    <source>
        <dbReference type="ARBA" id="ARBA00010093"/>
    </source>
</evidence>
<comment type="subcellular location">
    <subcellularLocation>
        <location evidence="1">Secreted</location>
    </subcellularLocation>
</comment>
<feature type="signal peptide" evidence="5">
    <location>
        <begin position="1"/>
        <end position="25"/>
    </location>
</feature>
<dbReference type="PANTHER" id="PTHR12274">
    <property type="entry name" value="GRANULIN"/>
    <property type="match status" value="1"/>
</dbReference>
<dbReference type="PANTHER" id="PTHR12274:SF3">
    <property type="entry name" value="PROGRANULIN"/>
    <property type="match status" value="1"/>
</dbReference>
<dbReference type="Gene3D" id="2.10.25.160">
    <property type="entry name" value="Granulin"/>
    <property type="match status" value="2"/>
</dbReference>
<dbReference type="GO" id="GO:0005576">
    <property type="term" value="C:extracellular region"/>
    <property type="evidence" value="ECO:0007669"/>
    <property type="project" value="UniProtKB-SubCell"/>
</dbReference>
<evidence type="ECO:0000259" key="6">
    <source>
        <dbReference type="SMART" id="SM00277"/>
    </source>
</evidence>
<evidence type="ECO:0000256" key="3">
    <source>
        <dbReference type="ARBA" id="ARBA00022525"/>
    </source>
</evidence>
<evidence type="ECO:0000256" key="1">
    <source>
        <dbReference type="ARBA" id="ARBA00004613"/>
    </source>
</evidence>
<keyword evidence="5" id="KW-0732">Signal</keyword>
<comment type="similarity">
    <text evidence="2">Belongs to the granulin family.</text>
</comment>
<evidence type="ECO:0000313" key="8">
    <source>
        <dbReference type="Proteomes" id="UP000887013"/>
    </source>
</evidence>
<dbReference type="InterPro" id="IPR037277">
    <property type="entry name" value="Granulin_sf"/>
</dbReference>
<feature type="domain" description="Granulins" evidence="6">
    <location>
        <begin position="27"/>
        <end position="74"/>
    </location>
</feature>
<keyword evidence="3" id="KW-0964">Secreted</keyword>
<evidence type="ECO:0000256" key="4">
    <source>
        <dbReference type="ARBA" id="ARBA00023157"/>
    </source>
</evidence>
<keyword evidence="4" id="KW-1015">Disulfide bond</keyword>
<comment type="caution">
    <text evidence="7">The sequence shown here is derived from an EMBL/GenBank/DDBJ whole genome shotgun (WGS) entry which is preliminary data.</text>
</comment>
<organism evidence="7 8">
    <name type="scientific">Nephila pilipes</name>
    <name type="common">Giant wood spider</name>
    <name type="synonym">Nephila maculata</name>
    <dbReference type="NCBI Taxonomy" id="299642"/>
    <lineage>
        <taxon>Eukaryota</taxon>
        <taxon>Metazoa</taxon>
        <taxon>Ecdysozoa</taxon>
        <taxon>Arthropoda</taxon>
        <taxon>Chelicerata</taxon>
        <taxon>Arachnida</taxon>
        <taxon>Araneae</taxon>
        <taxon>Araneomorphae</taxon>
        <taxon>Entelegynae</taxon>
        <taxon>Araneoidea</taxon>
        <taxon>Nephilidae</taxon>
        <taxon>Nephila</taxon>
    </lineage>
</organism>
<name>A0A8X6QVR3_NEPPI</name>
<dbReference type="SUPFAM" id="SSF57277">
    <property type="entry name" value="Granulin repeat"/>
    <property type="match status" value="1"/>
</dbReference>
<dbReference type="EMBL" id="BMAW01037466">
    <property type="protein sequence ID" value="GFU48513.1"/>
    <property type="molecule type" value="Genomic_DNA"/>
</dbReference>
<gene>
    <name evidence="7" type="primary">NCL1_39230</name>
    <name evidence="7" type="ORF">NPIL_45791</name>
</gene>
<dbReference type="InterPro" id="IPR039036">
    <property type="entry name" value="Granulin_fam"/>
</dbReference>
<dbReference type="AlphaFoldDB" id="A0A8X6QVR3"/>
<dbReference type="Proteomes" id="UP000887013">
    <property type="component" value="Unassembled WGS sequence"/>
</dbReference>
<accession>A0A8X6QVR3</accession>
<proteinExistence type="inferred from homology"/>
<feature type="chain" id="PRO_5036479311" evidence="5">
    <location>
        <begin position="26"/>
        <end position="183"/>
    </location>
</feature>
<feature type="domain" description="Granulins" evidence="6">
    <location>
        <begin position="108"/>
        <end position="157"/>
    </location>
</feature>
<dbReference type="SMART" id="SM00277">
    <property type="entry name" value="GRAN"/>
    <property type="match status" value="2"/>
</dbReference>
<sequence length="183" mass="20932">MEFLLQVMEHLVALVLLSLVVGVFGDCEDVCKHNNTCCRTSEGWKCCPFADAVCCANEKHCCPRGTVCDRLGGCYYKMKPLLAHIIMKREGTIPQNRRRSRRRRINRCDGDLHCPRNSTCCQSEFFKFGCCPFPNGKCCSDKIQCCPPFSECARDECIVKYPKSPIWYGIPPLLLREPYPNYD</sequence>
<evidence type="ECO:0000313" key="7">
    <source>
        <dbReference type="EMBL" id="GFU48513.1"/>
    </source>
</evidence>
<dbReference type="InterPro" id="IPR000118">
    <property type="entry name" value="Granulin"/>
</dbReference>
<keyword evidence="8" id="KW-1185">Reference proteome</keyword>
<protein>
    <submittedName>
        <fullName evidence="7">Granulin</fullName>
    </submittedName>
</protein>